<dbReference type="AlphaFoldDB" id="A0A699KHC8"/>
<gene>
    <name evidence="2" type="ORF">Tci_663357</name>
</gene>
<dbReference type="InterPro" id="IPR008927">
    <property type="entry name" value="6-PGluconate_DH-like_C_sf"/>
</dbReference>
<evidence type="ECO:0000313" key="2">
    <source>
        <dbReference type="EMBL" id="GFA91385.1"/>
    </source>
</evidence>
<dbReference type="PANTHER" id="PTHR43060">
    <property type="entry name" value="3-HYDROXYISOBUTYRATE DEHYDROGENASE-LIKE 1, MITOCHONDRIAL-RELATED"/>
    <property type="match status" value="1"/>
</dbReference>
<dbReference type="InterPro" id="IPR029154">
    <property type="entry name" value="HIBADH-like_NADP-bd"/>
</dbReference>
<proteinExistence type="predicted"/>
<dbReference type="Pfam" id="PF14833">
    <property type="entry name" value="NAD_binding_11"/>
    <property type="match status" value="1"/>
</dbReference>
<protein>
    <submittedName>
        <fullName evidence="2">Ketose-bisphosphate aldolase class-II family protein</fullName>
    </submittedName>
</protein>
<reference evidence="2" key="1">
    <citation type="journal article" date="2019" name="Sci. Rep.">
        <title>Draft genome of Tanacetum cinerariifolium, the natural source of mosquito coil.</title>
        <authorList>
            <person name="Yamashiro T."/>
            <person name="Shiraishi A."/>
            <person name="Satake H."/>
            <person name="Nakayama K."/>
        </authorList>
    </citation>
    <scope>NUCLEOTIDE SEQUENCE</scope>
</reference>
<feature type="non-terminal residue" evidence="2">
    <location>
        <position position="53"/>
    </location>
</feature>
<dbReference type="EMBL" id="BKCJ010513094">
    <property type="protein sequence ID" value="GFA91385.1"/>
    <property type="molecule type" value="Genomic_DNA"/>
</dbReference>
<dbReference type="Gene3D" id="1.10.1040.10">
    <property type="entry name" value="N-(1-d-carboxylethyl)-l-norvaline Dehydrogenase, domain 2"/>
    <property type="match status" value="1"/>
</dbReference>
<dbReference type="GO" id="GO:0051287">
    <property type="term" value="F:NAD binding"/>
    <property type="evidence" value="ECO:0007669"/>
    <property type="project" value="InterPro"/>
</dbReference>
<name>A0A699KHC8_TANCI</name>
<sequence>MFENRGPHMVDNDYTPLSALDIFVKDLGIVARECAARRVPLHISTAALQLFLS</sequence>
<accession>A0A699KHC8</accession>
<dbReference type="SUPFAM" id="SSF48179">
    <property type="entry name" value="6-phosphogluconate dehydrogenase C-terminal domain-like"/>
    <property type="match status" value="1"/>
</dbReference>
<feature type="domain" description="3-hydroxyisobutyrate dehydrogenase-like NAD-binding" evidence="1">
    <location>
        <begin position="1"/>
        <end position="51"/>
    </location>
</feature>
<dbReference type="PANTHER" id="PTHR43060:SF17">
    <property type="entry name" value="L-THREONATE DEHYDROGENASE"/>
    <property type="match status" value="1"/>
</dbReference>
<organism evidence="2">
    <name type="scientific">Tanacetum cinerariifolium</name>
    <name type="common">Dalmatian daisy</name>
    <name type="synonym">Chrysanthemum cinerariifolium</name>
    <dbReference type="NCBI Taxonomy" id="118510"/>
    <lineage>
        <taxon>Eukaryota</taxon>
        <taxon>Viridiplantae</taxon>
        <taxon>Streptophyta</taxon>
        <taxon>Embryophyta</taxon>
        <taxon>Tracheophyta</taxon>
        <taxon>Spermatophyta</taxon>
        <taxon>Magnoliopsida</taxon>
        <taxon>eudicotyledons</taxon>
        <taxon>Gunneridae</taxon>
        <taxon>Pentapetalae</taxon>
        <taxon>asterids</taxon>
        <taxon>campanulids</taxon>
        <taxon>Asterales</taxon>
        <taxon>Asteraceae</taxon>
        <taxon>Asteroideae</taxon>
        <taxon>Anthemideae</taxon>
        <taxon>Anthemidinae</taxon>
        <taxon>Tanacetum</taxon>
    </lineage>
</organism>
<evidence type="ECO:0000259" key="1">
    <source>
        <dbReference type="Pfam" id="PF14833"/>
    </source>
</evidence>
<comment type="caution">
    <text evidence="2">The sequence shown here is derived from an EMBL/GenBank/DDBJ whole genome shotgun (WGS) entry which is preliminary data.</text>
</comment>
<dbReference type="InterPro" id="IPR013328">
    <property type="entry name" value="6PGD_dom2"/>
</dbReference>